<dbReference type="PRINTS" id="PR00131">
    <property type="entry name" value="GLHYDRLASE1"/>
</dbReference>
<sequence length="503" mass="57487">MYLLSIMKSLWLVLGILVFQSDVRLGKKLTKLTAKQFPKEFKWGCATAAYQVEGAWNEDGKGENIWDRLVHTHPDIVTDKQNGDVACDSYHKYKEDVSTVKHIGFQVYRFSISWSRILPTGDTDVINEKGVQYYRNLIDELLANNIQPMVTLYHWDLPQPLQDIGGWTNGIIVDYFESYADLAFKSFGNKVKYWITINEPLEVMRGYALTSTAPGLNTSELGGEYLTAHNLLRAHSRVYRLYEKQYRSSQGGKVSITLNAEANFPRNASSKEDQAAADRVFQFQLGLFAHPIYSKTGDYPPIVRQIVDQNSAKEGRPRSRLPRFTAEEVEQLKGSFDFFGLNHYTSILVTNKNQSSEHVLPSFTNDQAVNTSADPKWPSGKSSWLKVVPEGFRVLLNWIKKEYDNPPVHVTENGYSDDGQLEDDGRIDYYTKYLASLHKALVNDKCNVVGYTAWSILDNFEWSDGYTCRFGMVHVNFSSPERTRTLKKSATFWKSFLDRPEGF</sequence>
<comment type="similarity">
    <text evidence="1 6">Belongs to the glycosyl hydrolase 1 family.</text>
</comment>
<evidence type="ECO:0000256" key="1">
    <source>
        <dbReference type="ARBA" id="ARBA00010838"/>
    </source>
</evidence>
<evidence type="ECO:0000256" key="5">
    <source>
        <dbReference type="ARBA" id="ARBA00023295"/>
    </source>
</evidence>
<proteinExistence type="inferred from homology"/>
<keyword evidence="5" id="KW-0326">Glycosidase</keyword>
<dbReference type="SUPFAM" id="SSF51445">
    <property type="entry name" value="(Trans)glycosidases"/>
    <property type="match status" value="1"/>
</dbReference>
<keyword evidence="4" id="KW-0325">Glycoprotein</keyword>
<comment type="subunit">
    <text evidence="2">Homodimer.</text>
</comment>
<dbReference type="EMBL" id="HBUF01085503">
    <property type="protein sequence ID" value="CAG6634196.1"/>
    <property type="molecule type" value="Transcribed_RNA"/>
</dbReference>
<reference evidence="8" key="1">
    <citation type="submission" date="2021-05" db="EMBL/GenBank/DDBJ databases">
        <authorList>
            <person name="Alioto T."/>
            <person name="Alioto T."/>
            <person name="Gomez Garrido J."/>
        </authorList>
    </citation>
    <scope>NUCLEOTIDE SEQUENCE</scope>
</reference>
<evidence type="ECO:0000256" key="7">
    <source>
        <dbReference type="SAM" id="SignalP"/>
    </source>
</evidence>
<evidence type="ECO:0000256" key="2">
    <source>
        <dbReference type="ARBA" id="ARBA00011738"/>
    </source>
</evidence>
<dbReference type="InterPro" id="IPR033132">
    <property type="entry name" value="GH_1_N_CS"/>
</dbReference>
<organism evidence="8">
    <name type="scientific">Cacopsylla melanoneura</name>
    <dbReference type="NCBI Taxonomy" id="428564"/>
    <lineage>
        <taxon>Eukaryota</taxon>
        <taxon>Metazoa</taxon>
        <taxon>Ecdysozoa</taxon>
        <taxon>Arthropoda</taxon>
        <taxon>Hexapoda</taxon>
        <taxon>Insecta</taxon>
        <taxon>Pterygota</taxon>
        <taxon>Neoptera</taxon>
        <taxon>Paraneoptera</taxon>
        <taxon>Hemiptera</taxon>
        <taxon>Sternorrhyncha</taxon>
        <taxon>Psylloidea</taxon>
        <taxon>Psyllidae</taxon>
        <taxon>Psyllinae</taxon>
        <taxon>Cacopsylla</taxon>
    </lineage>
</organism>
<dbReference type="GO" id="GO:0008422">
    <property type="term" value="F:beta-glucosidase activity"/>
    <property type="evidence" value="ECO:0007669"/>
    <property type="project" value="TreeGrafter"/>
</dbReference>
<dbReference type="InterPro" id="IPR017853">
    <property type="entry name" value="GH"/>
</dbReference>
<feature type="chain" id="PRO_5034137216" evidence="7">
    <location>
        <begin position="27"/>
        <end position="503"/>
    </location>
</feature>
<evidence type="ECO:0000313" key="8">
    <source>
        <dbReference type="EMBL" id="CAG6634196.1"/>
    </source>
</evidence>
<dbReference type="Pfam" id="PF00232">
    <property type="entry name" value="Glyco_hydro_1"/>
    <property type="match status" value="1"/>
</dbReference>
<dbReference type="Gene3D" id="3.20.20.80">
    <property type="entry name" value="Glycosidases"/>
    <property type="match status" value="1"/>
</dbReference>
<evidence type="ECO:0000256" key="3">
    <source>
        <dbReference type="ARBA" id="ARBA00022801"/>
    </source>
</evidence>
<dbReference type="PANTHER" id="PTHR10353:SF36">
    <property type="entry name" value="LP05116P"/>
    <property type="match status" value="1"/>
</dbReference>
<keyword evidence="7" id="KW-0732">Signal</keyword>
<dbReference type="AlphaFoldDB" id="A0A8D8QM95"/>
<dbReference type="InterPro" id="IPR001360">
    <property type="entry name" value="Glyco_hydro_1"/>
</dbReference>
<dbReference type="PROSITE" id="PS00653">
    <property type="entry name" value="GLYCOSYL_HYDROL_F1_2"/>
    <property type="match status" value="1"/>
</dbReference>
<evidence type="ECO:0000256" key="4">
    <source>
        <dbReference type="ARBA" id="ARBA00023180"/>
    </source>
</evidence>
<accession>A0A8D8QM95</accession>
<name>A0A8D8QM95_9HEMI</name>
<feature type="signal peptide" evidence="7">
    <location>
        <begin position="1"/>
        <end position="26"/>
    </location>
</feature>
<dbReference type="FunFam" id="3.20.20.80:FF:000013">
    <property type="entry name" value="lactase-phlorizin hydrolase"/>
    <property type="match status" value="1"/>
</dbReference>
<dbReference type="GO" id="GO:0005975">
    <property type="term" value="P:carbohydrate metabolic process"/>
    <property type="evidence" value="ECO:0007669"/>
    <property type="project" value="InterPro"/>
</dbReference>
<dbReference type="PANTHER" id="PTHR10353">
    <property type="entry name" value="GLYCOSYL HYDROLASE"/>
    <property type="match status" value="1"/>
</dbReference>
<keyword evidence="3" id="KW-0378">Hydrolase</keyword>
<protein>
    <submittedName>
        <fullName evidence="8">Myrosinase 1</fullName>
    </submittedName>
</protein>
<evidence type="ECO:0000256" key="6">
    <source>
        <dbReference type="RuleBase" id="RU003690"/>
    </source>
</evidence>